<evidence type="ECO:0000256" key="6">
    <source>
        <dbReference type="SAM" id="SignalP"/>
    </source>
</evidence>
<keyword evidence="6" id="KW-0732">Signal</keyword>
<dbReference type="InterPro" id="IPR036922">
    <property type="entry name" value="Rieske_2Fe-2S_sf"/>
</dbReference>
<evidence type="ECO:0000256" key="1">
    <source>
        <dbReference type="ARBA" id="ARBA00022714"/>
    </source>
</evidence>
<evidence type="ECO:0000256" key="5">
    <source>
        <dbReference type="ARBA" id="ARBA00034078"/>
    </source>
</evidence>
<evidence type="ECO:0000256" key="3">
    <source>
        <dbReference type="ARBA" id="ARBA00023004"/>
    </source>
</evidence>
<dbReference type="AlphaFoldDB" id="A0A7S0XBI6"/>
<keyword evidence="3" id="KW-0408">Iron</keyword>
<dbReference type="GO" id="GO:0051537">
    <property type="term" value="F:2 iron, 2 sulfur cluster binding"/>
    <property type="evidence" value="ECO:0007669"/>
    <property type="project" value="UniProtKB-KW"/>
</dbReference>
<protein>
    <recommendedName>
        <fullName evidence="7">Rieske domain-containing protein</fullName>
    </recommendedName>
</protein>
<dbReference type="Gene3D" id="2.102.10.10">
    <property type="entry name" value="Rieske [2Fe-2S] iron-sulphur domain"/>
    <property type="match status" value="1"/>
</dbReference>
<dbReference type="PANTHER" id="PTHR21496">
    <property type="entry name" value="FERREDOXIN-RELATED"/>
    <property type="match status" value="1"/>
</dbReference>
<proteinExistence type="predicted"/>
<evidence type="ECO:0000313" key="8">
    <source>
        <dbReference type="EMBL" id="CAD8714165.1"/>
    </source>
</evidence>
<gene>
    <name evidence="8" type="ORF">CNEB1095_LOCUS711</name>
</gene>
<feature type="domain" description="Rieske" evidence="7">
    <location>
        <begin position="48"/>
        <end position="161"/>
    </location>
</feature>
<dbReference type="InterPro" id="IPR017941">
    <property type="entry name" value="Rieske_2Fe-2S"/>
</dbReference>
<name>A0A7S0XBI6_9STRA</name>
<dbReference type="PANTHER" id="PTHR21496:SF0">
    <property type="entry name" value="RIESKE DOMAIN-CONTAINING PROTEIN"/>
    <property type="match status" value="1"/>
</dbReference>
<dbReference type="Pfam" id="PF00355">
    <property type="entry name" value="Rieske"/>
    <property type="match status" value="1"/>
</dbReference>
<keyword evidence="2" id="KW-0479">Metal-binding</keyword>
<dbReference type="CDD" id="cd03467">
    <property type="entry name" value="Rieske"/>
    <property type="match status" value="1"/>
</dbReference>
<keyword evidence="4" id="KW-0411">Iron-sulfur</keyword>
<keyword evidence="1" id="KW-0001">2Fe-2S</keyword>
<dbReference type="GO" id="GO:0046872">
    <property type="term" value="F:metal ion binding"/>
    <property type="evidence" value="ECO:0007669"/>
    <property type="project" value="UniProtKB-KW"/>
</dbReference>
<evidence type="ECO:0000259" key="7">
    <source>
        <dbReference type="PROSITE" id="PS51296"/>
    </source>
</evidence>
<evidence type="ECO:0000256" key="2">
    <source>
        <dbReference type="ARBA" id="ARBA00022723"/>
    </source>
</evidence>
<feature type="chain" id="PRO_5031512442" description="Rieske domain-containing protein" evidence="6">
    <location>
        <begin position="19"/>
        <end position="191"/>
    </location>
</feature>
<accession>A0A7S0XBI6</accession>
<organism evidence="8">
    <name type="scientific">Chromulina nebulosa</name>
    <dbReference type="NCBI Taxonomy" id="96789"/>
    <lineage>
        <taxon>Eukaryota</taxon>
        <taxon>Sar</taxon>
        <taxon>Stramenopiles</taxon>
        <taxon>Ochrophyta</taxon>
        <taxon>Chrysophyceae</taxon>
        <taxon>Chromulinales</taxon>
        <taxon>Chromulinaceae</taxon>
        <taxon>Chromulina</taxon>
    </lineage>
</organism>
<dbReference type="SUPFAM" id="SSF50022">
    <property type="entry name" value="ISP domain"/>
    <property type="match status" value="1"/>
</dbReference>
<dbReference type="PROSITE" id="PS51296">
    <property type="entry name" value="RIESKE"/>
    <property type="match status" value="1"/>
</dbReference>
<feature type="signal peptide" evidence="6">
    <location>
        <begin position="1"/>
        <end position="18"/>
    </location>
</feature>
<evidence type="ECO:0000256" key="4">
    <source>
        <dbReference type="ARBA" id="ARBA00023014"/>
    </source>
</evidence>
<dbReference type="EMBL" id="HBFD01001070">
    <property type="protein sequence ID" value="CAD8714165.1"/>
    <property type="molecule type" value="Transcribed_RNA"/>
</dbReference>
<reference evidence="8" key="1">
    <citation type="submission" date="2021-01" db="EMBL/GenBank/DDBJ databases">
        <authorList>
            <person name="Corre E."/>
            <person name="Pelletier E."/>
            <person name="Niang G."/>
            <person name="Scheremetjew M."/>
            <person name="Finn R."/>
            <person name="Kale V."/>
            <person name="Holt S."/>
            <person name="Cochrane G."/>
            <person name="Meng A."/>
            <person name="Brown T."/>
            <person name="Cohen L."/>
        </authorList>
    </citation>
    <scope>NUCLEOTIDE SEQUENCE</scope>
    <source>
        <strain evidence="8">UTEXLB2642</strain>
    </source>
</reference>
<comment type="cofactor">
    <cofactor evidence="5">
        <name>[2Fe-2S] cluster</name>
        <dbReference type="ChEBI" id="CHEBI:190135"/>
    </cofactor>
</comment>
<sequence>MNSLSLLIISCILSYVIAFVPSMPRAISSGRLNSQLQMKVISKKEEWVPVLKSSDIAAGDLVPVEVDGVAILIVADLDGKIFAIGNSCPHLGTPLENGRLGEGSTIVCPLHKSAFSLESGDVVGDWCPFPPILGPLVLGKLAPPEKVVTFPVRAKGQTVEVFVDRSLKERFESKYWSGLLDAQGKATGEYY</sequence>